<dbReference type="EMBL" id="BPLQ01012408">
    <property type="protein sequence ID" value="GIY65223.1"/>
    <property type="molecule type" value="Genomic_DNA"/>
</dbReference>
<comment type="caution">
    <text evidence="1">The sequence shown here is derived from an EMBL/GenBank/DDBJ whole genome shotgun (WGS) entry which is preliminary data.</text>
</comment>
<gene>
    <name evidence="1" type="ORF">CDAR_381621</name>
</gene>
<evidence type="ECO:0000313" key="1">
    <source>
        <dbReference type="EMBL" id="GIY65223.1"/>
    </source>
</evidence>
<reference evidence="1 2" key="1">
    <citation type="submission" date="2021-06" db="EMBL/GenBank/DDBJ databases">
        <title>Caerostris darwini draft genome.</title>
        <authorList>
            <person name="Kono N."/>
            <person name="Arakawa K."/>
        </authorList>
    </citation>
    <scope>NUCLEOTIDE SEQUENCE [LARGE SCALE GENOMIC DNA]</scope>
</reference>
<sequence>MDPNRVIWADLSSTAHVGSGEDPPYPLPYPCWEGRMTDHKGMMVHPYHLRHRCGQGSTSSVIHLVEFFPPASARPMGRAGLARRVAAIWK</sequence>
<keyword evidence="2" id="KW-1185">Reference proteome</keyword>
<name>A0AAV4V664_9ARAC</name>
<organism evidence="1 2">
    <name type="scientific">Caerostris darwini</name>
    <dbReference type="NCBI Taxonomy" id="1538125"/>
    <lineage>
        <taxon>Eukaryota</taxon>
        <taxon>Metazoa</taxon>
        <taxon>Ecdysozoa</taxon>
        <taxon>Arthropoda</taxon>
        <taxon>Chelicerata</taxon>
        <taxon>Arachnida</taxon>
        <taxon>Araneae</taxon>
        <taxon>Araneomorphae</taxon>
        <taxon>Entelegynae</taxon>
        <taxon>Araneoidea</taxon>
        <taxon>Araneidae</taxon>
        <taxon>Caerostris</taxon>
    </lineage>
</organism>
<dbReference type="Proteomes" id="UP001054837">
    <property type="component" value="Unassembled WGS sequence"/>
</dbReference>
<accession>A0AAV4V664</accession>
<dbReference type="AlphaFoldDB" id="A0AAV4V664"/>
<evidence type="ECO:0000313" key="2">
    <source>
        <dbReference type="Proteomes" id="UP001054837"/>
    </source>
</evidence>
<protein>
    <submittedName>
        <fullName evidence="1">Uncharacterized protein</fullName>
    </submittedName>
</protein>
<proteinExistence type="predicted"/>